<comment type="caution">
    <text evidence="7">The sequence shown here is derived from an EMBL/GenBank/DDBJ whole genome shotgun (WGS) entry which is preliminary data.</text>
</comment>
<keyword evidence="4 6" id="KW-1133">Transmembrane helix</keyword>
<evidence type="ECO:0000256" key="3">
    <source>
        <dbReference type="ARBA" id="ARBA00022692"/>
    </source>
</evidence>
<dbReference type="InterPro" id="IPR024923">
    <property type="entry name" value="PG_synth_SpoVB"/>
</dbReference>
<evidence type="ECO:0000256" key="2">
    <source>
        <dbReference type="ARBA" id="ARBA00022475"/>
    </source>
</evidence>
<feature type="transmembrane region" description="Helical" evidence="6">
    <location>
        <begin position="417"/>
        <end position="440"/>
    </location>
</feature>
<dbReference type="EMBL" id="WNKU01000002">
    <property type="protein sequence ID" value="MTV47920.1"/>
    <property type="molecule type" value="Genomic_DNA"/>
</dbReference>
<dbReference type="PANTHER" id="PTHR30250">
    <property type="entry name" value="PST FAMILY PREDICTED COLANIC ACID TRANSPORTER"/>
    <property type="match status" value="1"/>
</dbReference>
<feature type="transmembrane region" description="Helical" evidence="6">
    <location>
        <begin position="390"/>
        <end position="411"/>
    </location>
</feature>
<keyword evidence="5 6" id="KW-0472">Membrane</keyword>
<feature type="transmembrane region" description="Helical" evidence="6">
    <location>
        <begin position="47"/>
        <end position="67"/>
    </location>
</feature>
<gene>
    <name evidence="7" type="ORF">GJ688_02845</name>
</gene>
<feature type="transmembrane region" description="Helical" evidence="6">
    <location>
        <begin position="7"/>
        <end position="27"/>
    </location>
</feature>
<protein>
    <submittedName>
        <fullName evidence="7">Oligosaccharide flippase family protein</fullName>
    </submittedName>
</protein>
<proteinExistence type="predicted"/>
<evidence type="ECO:0000256" key="4">
    <source>
        <dbReference type="ARBA" id="ARBA00022989"/>
    </source>
</evidence>
<name>A0A6I3SGG7_HELMO</name>
<dbReference type="AlphaFoldDB" id="A0A6I3SGG7"/>
<feature type="transmembrane region" description="Helical" evidence="6">
    <location>
        <begin position="240"/>
        <end position="262"/>
    </location>
</feature>
<feature type="transmembrane region" description="Helical" evidence="6">
    <location>
        <begin position="156"/>
        <end position="177"/>
    </location>
</feature>
<dbReference type="GO" id="GO:0005886">
    <property type="term" value="C:plasma membrane"/>
    <property type="evidence" value="ECO:0007669"/>
    <property type="project" value="UniProtKB-SubCell"/>
</dbReference>
<dbReference type="InterPro" id="IPR002797">
    <property type="entry name" value="Polysacc_synth"/>
</dbReference>
<keyword evidence="3 6" id="KW-0812">Transmembrane</keyword>
<feature type="transmembrane region" description="Helical" evidence="6">
    <location>
        <begin position="328"/>
        <end position="347"/>
    </location>
</feature>
<dbReference type="PIRSF" id="PIRSF038958">
    <property type="entry name" value="PG_synth_SpoVB"/>
    <property type="match status" value="1"/>
</dbReference>
<feature type="transmembrane region" description="Helical" evidence="6">
    <location>
        <begin position="353"/>
        <end position="378"/>
    </location>
</feature>
<dbReference type="OrthoDB" id="9775950at2"/>
<feature type="transmembrane region" description="Helical" evidence="6">
    <location>
        <begin position="282"/>
        <end position="307"/>
    </location>
</feature>
<feature type="transmembrane region" description="Helical" evidence="6">
    <location>
        <begin position="485"/>
        <end position="505"/>
    </location>
</feature>
<keyword evidence="2" id="KW-1003">Cell membrane</keyword>
<comment type="subcellular location">
    <subcellularLocation>
        <location evidence="1">Cell membrane</location>
        <topology evidence="1">Multi-pass membrane protein</topology>
    </subcellularLocation>
</comment>
<evidence type="ECO:0000256" key="5">
    <source>
        <dbReference type="ARBA" id="ARBA00023136"/>
    </source>
</evidence>
<evidence type="ECO:0000256" key="1">
    <source>
        <dbReference type="ARBA" id="ARBA00004651"/>
    </source>
</evidence>
<evidence type="ECO:0000256" key="6">
    <source>
        <dbReference type="SAM" id="Phobius"/>
    </source>
</evidence>
<feature type="transmembrane region" description="Helical" evidence="6">
    <location>
        <begin position="88"/>
        <end position="112"/>
    </location>
</feature>
<reference evidence="7 8" key="1">
    <citation type="submission" date="2019-11" db="EMBL/GenBank/DDBJ databases">
        <title>Whole-genome sequence of a the green, strictly anaerobic photosynthetic bacterium Heliobacillus mobilis DSM 6151.</title>
        <authorList>
            <person name="Kyndt J.A."/>
            <person name="Meyer T.E."/>
        </authorList>
    </citation>
    <scope>NUCLEOTIDE SEQUENCE [LARGE SCALE GENOMIC DNA]</scope>
    <source>
        <strain evidence="7 8">DSM 6151</strain>
    </source>
</reference>
<feature type="transmembrane region" description="Helical" evidence="6">
    <location>
        <begin position="452"/>
        <end position="473"/>
    </location>
</feature>
<keyword evidence="8" id="KW-1185">Reference proteome</keyword>
<feature type="transmembrane region" description="Helical" evidence="6">
    <location>
        <begin position="183"/>
        <end position="212"/>
    </location>
</feature>
<dbReference type="PANTHER" id="PTHR30250:SF21">
    <property type="entry name" value="LIPID II FLIPPASE MURJ"/>
    <property type="match status" value="1"/>
</dbReference>
<dbReference type="Pfam" id="PF01943">
    <property type="entry name" value="Polysacc_synt"/>
    <property type="match status" value="1"/>
</dbReference>
<organism evidence="7 8">
    <name type="scientific">Heliobacterium mobile</name>
    <name type="common">Heliobacillus mobilis</name>
    <dbReference type="NCBI Taxonomy" id="28064"/>
    <lineage>
        <taxon>Bacteria</taxon>
        <taxon>Bacillati</taxon>
        <taxon>Bacillota</taxon>
        <taxon>Clostridia</taxon>
        <taxon>Eubacteriales</taxon>
        <taxon>Heliobacteriaceae</taxon>
        <taxon>Heliobacterium</taxon>
    </lineage>
</organism>
<dbReference type="Proteomes" id="UP000430670">
    <property type="component" value="Unassembled WGS sequence"/>
</dbReference>
<evidence type="ECO:0000313" key="7">
    <source>
        <dbReference type="EMBL" id="MTV47920.1"/>
    </source>
</evidence>
<evidence type="ECO:0000313" key="8">
    <source>
        <dbReference type="Proteomes" id="UP000430670"/>
    </source>
</evidence>
<dbReference type="CDD" id="cd13124">
    <property type="entry name" value="MATE_SpoVB_like"/>
    <property type="match status" value="1"/>
</dbReference>
<accession>A0A6I3SGG7</accession>
<sequence>MIMATALTYGTVILFGATLLNRFLAFFNQIVMMKYIGPETVGLFQMIYPIYILLLVVATAGIPVALTKRVAEEAARGQWGNVRQMVSTSMVLLALGGVIITGAAAILPQYLFPGLVADRRAESAFWVLIPSIFFICLASGLRAFCQGMQSMEPPSLASMVEQVIRIASGLSLALWLLPRGIAYAAAGIALGITLGELFGLAALLWLSGPFLFQRLKRFWNNKSMPATFGRRFALRSLWPLAYPVASSRIIGCLMLTLDAFLIPRCLQLSGMTLSEATAAFGSLVGGLAPLITIPTVFTIPLSTSLVSGIAESWALRQTEAVRYRTVKALRLTAVIGWPCVGMILLVGDDVASSLFGIQGMSAPLHILTIGAFFLYIYSTTTGILQGMGQVMFPLVVTVITSALRIFLFIYVASLPLFGLKGIALGYTVTNLVTACLHVWWFRGKLGMSGSDLLHLLRPALAAVAMIGTFQIYLQVSSYLGYTSPFLSGLSGLLALLLYLLLLFPLGSLTREDLRTFPGGTLLVGFFRKN</sequence>
<dbReference type="InterPro" id="IPR050833">
    <property type="entry name" value="Poly_Biosynth_Transport"/>
</dbReference>
<feature type="transmembrane region" description="Helical" evidence="6">
    <location>
        <begin position="124"/>
        <end position="144"/>
    </location>
</feature>